<reference evidence="5" key="1">
    <citation type="submission" date="2021-02" db="EMBL/GenBank/DDBJ databases">
        <authorList>
            <person name="Nowell W R."/>
        </authorList>
    </citation>
    <scope>NUCLEOTIDE SEQUENCE</scope>
</reference>
<dbReference type="EMBL" id="CAJOBH010007778">
    <property type="protein sequence ID" value="CAF4094157.1"/>
    <property type="molecule type" value="Genomic_DNA"/>
</dbReference>
<dbReference type="OrthoDB" id="75801at2759"/>
<feature type="transmembrane region" description="Helical" evidence="2">
    <location>
        <begin position="60"/>
        <end position="77"/>
    </location>
</feature>
<dbReference type="EMBL" id="CAJNOW010007259">
    <property type="protein sequence ID" value="CAF1509380.1"/>
    <property type="molecule type" value="Genomic_DNA"/>
</dbReference>
<accession>A0A816QW60</accession>
<sequence>MASTKMFTKNPHAQNTSSTSFFHQQQGPSSTTIQNMDEDTTLTQEMHVKMAKKIAQLTKVSFLKGRLLFISFLIYYLQISEKKRAPRLQQTYTLCSKNKA</sequence>
<dbReference type="EMBL" id="CAJNRE010007262">
    <property type="protein sequence ID" value="CAF2063831.1"/>
    <property type="molecule type" value="Genomic_DNA"/>
</dbReference>
<evidence type="ECO:0000313" key="4">
    <source>
        <dbReference type="EMBL" id="CAF1509380.1"/>
    </source>
</evidence>
<evidence type="ECO:0000313" key="8">
    <source>
        <dbReference type="EMBL" id="CAF4147482.1"/>
    </source>
</evidence>
<organism evidence="5 9">
    <name type="scientific">Rotaria magnacalcarata</name>
    <dbReference type="NCBI Taxonomy" id="392030"/>
    <lineage>
        <taxon>Eukaryota</taxon>
        <taxon>Metazoa</taxon>
        <taxon>Spiralia</taxon>
        <taxon>Gnathifera</taxon>
        <taxon>Rotifera</taxon>
        <taxon>Eurotatoria</taxon>
        <taxon>Bdelloidea</taxon>
        <taxon>Philodinida</taxon>
        <taxon>Philodinidae</taxon>
        <taxon>Rotaria</taxon>
    </lineage>
</organism>
<feature type="region of interest" description="Disordered" evidence="1">
    <location>
        <begin position="1"/>
        <end position="34"/>
    </location>
</feature>
<evidence type="ECO:0000256" key="2">
    <source>
        <dbReference type="SAM" id="Phobius"/>
    </source>
</evidence>
<protein>
    <submittedName>
        <fullName evidence="5">Uncharacterized protein</fullName>
    </submittedName>
</protein>
<comment type="caution">
    <text evidence="5">The sequence shown here is derived from an EMBL/GenBank/DDBJ whole genome shotgun (WGS) entry which is preliminary data.</text>
</comment>
<dbReference type="Proteomes" id="UP000663855">
    <property type="component" value="Unassembled WGS sequence"/>
</dbReference>
<evidence type="ECO:0000313" key="7">
    <source>
        <dbReference type="EMBL" id="CAF4094157.1"/>
    </source>
</evidence>
<dbReference type="Proteomes" id="UP000663834">
    <property type="component" value="Unassembled WGS sequence"/>
</dbReference>
<dbReference type="AlphaFoldDB" id="A0A816QW60"/>
<dbReference type="Proteomes" id="UP000663824">
    <property type="component" value="Unassembled WGS sequence"/>
</dbReference>
<dbReference type="Proteomes" id="UP000681720">
    <property type="component" value="Unassembled WGS sequence"/>
</dbReference>
<dbReference type="Proteomes" id="UP000676336">
    <property type="component" value="Unassembled WGS sequence"/>
</dbReference>
<proteinExistence type="predicted"/>
<keyword evidence="2" id="KW-0472">Membrane</keyword>
<keyword evidence="2" id="KW-0812">Transmembrane</keyword>
<name>A0A816QW60_9BILA</name>
<evidence type="ECO:0000313" key="9">
    <source>
        <dbReference type="Proteomes" id="UP000663824"/>
    </source>
</evidence>
<gene>
    <name evidence="7" type="ORF">BYL167_LOCUS18768</name>
    <name evidence="3" type="ORF">CJN711_LOCUS6108</name>
    <name evidence="8" type="ORF">GIL414_LOCUS19341</name>
    <name evidence="4" type="ORF">KQP761_LOCUS15074</name>
    <name evidence="5" type="ORF">MBJ925_LOCUS15434</name>
    <name evidence="6" type="ORF">SMN809_LOCUS8287</name>
</gene>
<dbReference type="EMBL" id="CAJNOV010001801">
    <property type="protein sequence ID" value="CAF1079117.1"/>
    <property type="molecule type" value="Genomic_DNA"/>
</dbReference>
<evidence type="ECO:0000313" key="5">
    <source>
        <dbReference type="EMBL" id="CAF2063831.1"/>
    </source>
</evidence>
<evidence type="ECO:0000313" key="6">
    <source>
        <dbReference type="EMBL" id="CAF3932759.1"/>
    </source>
</evidence>
<evidence type="ECO:0000313" key="3">
    <source>
        <dbReference type="EMBL" id="CAF1079117.1"/>
    </source>
</evidence>
<dbReference type="Proteomes" id="UP000681967">
    <property type="component" value="Unassembled WGS sequence"/>
</dbReference>
<evidence type="ECO:0000256" key="1">
    <source>
        <dbReference type="SAM" id="MobiDB-lite"/>
    </source>
</evidence>
<dbReference type="EMBL" id="CAJOBJ010009838">
    <property type="protein sequence ID" value="CAF4147482.1"/>
    <property type="molecule type" value="Genomic_DNA"/>
</dbReference>
<keyword evidence="2" id="KW-1133">Transmembrane helix</keyword>
<dbReference type="EMBL" id="CAJOBI010002525">
    <property type="protein sequence ID" value="CAF3932759.1"/>
    <property type="molecule type" value="Genomic_DNA"/>
</dbReference>